<keyword evidence="5" id="KW-0391">Immunity</keyword>
<feature type="domain" description="RING-type" evidence="8">
    <location>
        <begin position="16"/>
        <end position="56"/>
    </location>
</feature>
<dbReference type="PRINTS" id="PR01407">
    <property type="entry name" value="BUTYPHLNCDUF"/>
</dbReference>
<dbReference type="PROSITE" id="PS50119">
    <property type="entry name" value="ZF_BBOX"/>
    <property type="match status" value="1"/>
</dbReference>
<evidence type="ECO:0000256" key="1">
    <source>
        <dbReference type="ARBA" id="ARBA00022588"/>
    </source>
</evidence>
<evidence type="ECO:0000259" key="10">
    <source>
        <dbReference type="PROSITE" id="PS50188"/>
    </source>
</evidence>
<dbReference type="SMART" id="SM00589">
    <property type="entry name" value="PRY"/>
    <property type="match status" value="1"/>
</dbReference>
<dbReference type="InterPro" id="IPR017907">
    <property type="entry name" value="Znf_RING_CS"/>
</dbReference>
<dbReference type="OMA" id="CWTLGSY"/>
<evidence type="ECO:0000256" key="3">
    <source>
        <dbReference type="ARBA" id="ARBA00022771"/>
    </source>
</evidence>
<dbReference type="Pfam" id="PF00622">
    <property type="entry name" value="SPRY"/>
    <property type="match status" value="1"/>
</dbReference>
<dbReference type="InterPro" id="IPR000315">
    <property type="entry name" value="Znf_B-box"/>
</dbReference>
<keyword evidence="7" id="KW-0175">Coiled coil</keyword>
<dbReference type="InterPro" id="IPR001841">
    <property type="entry name" value="Znf_RING"/>
</dbReference>
<dbReference type="GO" id="GO:0008270">
    <property type="term" value="F:zinc ion binding"/>
    <property type="evidence" value="ECO:0007669"/>
    <property type="project" value="UniProtKB-KW"/>
</dbReference>
<dbReference type="SMART" id="SM00336">
    <property type="entry name" value="BBOX"/>
    <property type="match status" value="1"/>
</dbReference>
<evidence type="ECO:0000313" key="11">
    <source>
        <dbReference type="Ensembl" id="ENSSAUP00010005333.1"/>
    </source>
</evidence>
<dbReference type="Pfam" id="PF13445">
    <property type="entry name" value="zf-RING_UBOX"/>
    <property type="match status" value="1"/>
</dbReference>
<evidence type="ECO:0000256" key="5">
    <source>
        <dbReference type="ARBA" id="ARBA00022859"/>
    </source>
</evidence>
<dbReference type="PANTHER" id="PTHR25465">
    <property type="entry name" value="B-BOX DOMAIN CONTAINING"/>
    <property type="match status" value="1"/>
</dbReference>
<dbReference type="Proteomes" id="UP000472265">
    <property type="component" value="Chromosome 2"/>
</dbReference>
<dbReference type="SUPFAM" id="SSF49899">
    <property type="entry name" value="Concanavalin A-like lectins/glucanases"/>
    <property type="match status" value="1"/>
</dbReference>
<dbReference type="Gene3D" id="3.30.40.10">
    <property type="entry name" value="Zinc/RING finger domain, C3HC4 (zinc finger)"/>
    <property type="match status" value="1"/>
</dbReference>
<keyword evidence="3 6" id="KW-0863">Zinc-finger</keyword>
<dbReference type="InterPro" id="IPR013320">
    <property type="entry name" value="ConA-like_dom_sf"/>
</dbReference>
<evidence type="ECO:0000259" key="8">
    <source>
        <dbReference type="PROSITE" id="PS50089"/>
    </source>
</evidence>
<dbReference type="InterPro" id="IPR006574">
    <property type="entry name" value="PRY"/>
</dbReference>
<dbReference type="Pfam" id="PF13765">
    <property type="entry name" value="PRY"/>
    <property type="match status" value="1"/>
</dbReference>
<dbReference type="InterPro" id="IPR003877">
    <property type="entry name" value="SPRY_dom"/>
</dbReference>
<reference evidence="11" key="1">
    <citation type="submission" date="2021-04" db="EMBL/GenBank/DDBJ databases">
        <authorList>
            <consortium name="Wellcome Sanger Institute Data Sharing"/>
        </authorList>
    </citation>
    <scope>NUCLEOTIDE SEQUENCE [LARGE SCALE GENOMIC DNA]</scope>
</reference>
<name>A0A671TTL3_SPAAU</name>
<sequence length="565" mass="64250">MASALNTSPAAERFLCSICLEVFTEPVSTPCGHNYCKACIEGYWAISDVSQCPLCKEDFPGFPELRVNTEFRDMVEVYRMGASGDFGASPAGPGEMPCDLCHGTKGKALKSCLVCLASYCNTHLEPHHTVQALKWHQLINPVSNLEDRVCKKHNRVMEFFCRREQSCVCVMCLKNDHVMHEFVSLEVEVKKRKTKLQRMKRQVSCMLNKKCTKVSVIKSSMMQDQQEVRRTKAETIKVFTALESRKVKLMELLEEKQRAAERRSKALIRQLQLEIAEDNRTRIWLQELSKTEDDFRLLQDLPSISSPSTTKHHLLHLDRVRSAVAKMEETLDEQMENIIRELSLVDEEETNEKPVQAEKLFDADLGIIPSQFAINVNLDPNTAHPSLILSEDRKQVRDGGAKRRVPNKPVRFDFYHYVLGNEGFSSGRFYYEVLLKGQEGWEVGVTRESISRKDVALSLSPENGCWTLGSYWGRCQANANPPVVLSLSKNPEKVGVFVDYEGGLVCFYDVDDRTLIYSFTRCVFAESPPRLCSLSFLSALRVKTRIFPLFRPGAESREPASLQIL</sequence>
<dbReference type="SMART" id="SM00449">
    <property type="entry name" value="SPRY"/>
    <property type="match status" value="1"/>
</dbReference>
<dbReference type="InterPro" id="IPR043136">
    <property type="entry name" value="B30.2/SPRY_sf"/>
</dbReference>
<dbReference type="PANTHER" id="PTHR25465:SF32">
    <property type="entry name" value="BLOODTHIRSTY-RELATED GENE FAMILY, MEMBER 16 ISOFORM X1-RELATED"/>
    <property type="match status" value="1"/>
</dbReference>
<dbReference type="GO" id="GO:0005737">
    <property type="term" value="C:cytoplasm"/>
    <property type="evidence" value="ECO:0007669"/>
    <property type="project" value="UniProtKB-ARBA"/>
</dbReference>
<evidence type="ECO:0000313" key="12">
    <source>
        <dbReference type="Proteomes" id="UP000472265"/>
    </source>
</evidence>
<reference evidence="11" key="2">
    <citation type="submission" date="2025-08" db="UniProtKB">
        <authorList>
            <consortium name="Ensembl"/>
        </authorList>
    </citation>
    <scope>IDENTIFICATION</scope>
</reference>
<dbReference type="InterPro" id="IPR001870">
    <property type="entry name" value="B30.2/SPRY"/>
</dbReference>
<dbReference type="SMART" id="SM00184">
    <property type="entry name" value="RING"/>
    <property type="match status" value="1"/>
</dbReference>
<evidence type="ECO:0000256" key="2">
    <source>
        <dbReference type="ARBA" id="ARBA00022723"/>
    </source>
</evidence>
<proteinExistence type="predicted"/>
<organism evidence="11 12">
    <name type="scientific">Sparus aurata</name>
    <name type="common">Gilthead sea bream</name>
    <dbReference type="NCBI Taxonomy" id="8175"/>
    <lineage>
        <taxon>Eukaryota</taxon>
        <taxon>Metazoa</taxon>
        <taxon>Chordata</taxon>
        <taxon>Craniata</taxon>
        <taxon>Vertebrata</taxon>
        <taxon>Euteleostomi</taxon>
        <taxon>Actinopterygii</taxon>
        <taxon>Neopterygii</taxon>
        <taxon>Teleostei</taxon>
        <taxon>Neoteleostei</taxon>
        <taxon>Acanthomorphata</taxon>
        <taxon>Eupercaria</taxon>
        <taxon>Spariformes</taxon>
        <taxon>Sparidae</taxon>
        <taxon>Sparus</taxon>
    </lineage>
</organism>
<dbReference type="SUPFAM" id="SSF57850">
    <property type="entry name" value="RING/U-box"/>
    <property type="match status" value="1"/>
</dbReference>
<dbReference type="PROSITE" id="PS50188">
    <property type="entry name" value="B302_SPRY"/>
    <property type="match status" value="1"/>
</dbReference>
<dbReference type="Ensembl" id="ENSSAUT00010005735.1">
    <property type="protein sequence ID" value="ENSSAUP00010005333.1"/>
    <property type="gene ID" value="ENSSAUG00010002692.1"/>
</dbReference>
<dbReference type="CDD" id="cd19769">
    <property type="entry name" value="Bbox2_TRIM16-like"/>
    <property type="match status" value="1"/>
</dbReference>
<dbReference type="CDD" id="cd13733">
    <property type="entry name" value="SPRY_PRY_C-I_1"/>
    <property type="match status" value="1"/>
</dbReference>
<dbReference type="GO" id="GO:0045087">
    <property type="term" value="P:innate immune response"/>
    <property type="evidence" value="ECO:0007669"/>
    <property type="project" value="UniProtKB-KW"/>
</dbReference>
<dbReference type="PROSITE" id="PS50089">
    <property type="entry name" value="ZF_RING_2"/>
    <property type="match status" value="1"/>
</dbReference>
<dbReference type="InterPro" id="IPR051051">
    <property type="entry name" value="E3_ubiq-ligase_TRIM/RNF"/>
</dbReference>
<dbReference type="GeneID" id="115571914"/>
<evidence type="ECO:0000256" key="6">
    <source>
        <dbReference type="PROSITE-ProRule" id="PRU00024"/>
    </source>
</evidence>
<accession>A0A671TTL3</accession>
<dbReference type="Gene3D" id="2.60.120.920">
    <property type="match status" value="1"/>
</dbReference>
<evidence type="ECO:0000259" key="9">
    <source>
        <dbReference type="PROSITE" id="PS50119"/>
    </source>
</evidence>
<feature type="domain" description="B box-type" evidence="9">
    <location>
        <begin position="145"/>
        <end position="185"/>
    </location>
</feature>
<dbReference type="Gene3D" id="3.30.160.60">
    <property type="entry name" value="Classic Zinc Finger"/>
    <property type="match status" value="1"/>
</dbReference>
<keyword evidence="2" id="KW-0479">Metal-binding</keyword>
<dbReference type="Pfam" id="PF25600">
    <property type="entry name" value="TRIM_CC"/>
    <property type="match status" value="1"/>
</dbReference>
<protein>
    <submittedName>
        <fullName evidence="11">E3 ubiquitin-protein ligase TRIM39-like</fullName>
    </submittedName>
</protein>
<dbReference type="Gene3D" id="4.10.830.40">
    <property type="match status" value="1"/>
</dbReference>
<dbReference type="InterPro" id="IPR013083">
    <property type="entry name" value="Znf_RING/FYVE/PHD"/>
</dbReference>
<dbReference type="InterPro" id="IPR058030">
    <property type="entry name" value="TRIM8/14/16/25/29/45/65_CC"/>
</dbReference>
<evidence type="ECO:0000256" key="7">
    <source>
        <dbReference type="SAM" id="Coils"/>
    </source>
</evidence>
<keyword evidence="4" id="KW-0862">Zinc</keyword>
<reference evidence="11" key="3">
    <citation type="submission" date="2025-09" db="UniProtKB">
        <authorList>
            <consortium name="Ensembl"/>
        </authorList>
    </citation>
    <scope>IDENTIFICATION</scope>
</reference>
<dbReference type="InterPro" id="IPR003879">
    <property type="entry name" value="Butyrophylin_SPRY"/>
</dbReference>
<keyword evidence="1" id="KW-0399">Innate immunity</keyword>
<dbReference type="SUPFAM" id="SSF57845">
    <property type="entry name" value="B-box zinc-binding domain"/>
    <property type="match status" value="1"/>
</dbReference>
<keyword evidence="12" id="KW-1185">Reference proteome</keyword>
<dbReference type="Pfam" id="PF00643">
    <property type="entry name" value="zf-B_box"/>
    <property type="match status" value="1"/>
</dbReference>
<dbReference type="FunFam" id="2.60.120.920:FF:000004">
    <property type="entry name" value="Butyrophilin subfamily 1 member A1"/>
    <property type="match status" value="1"/>
</dbReference>
<feature type="domain" description="B30.2/SPRY" evidence="10">
    <location>
        <begin position="356"/>
        <end position="565"/>
    </location>
</feature>
<feature type="coiled-coil region" evidence="7">
    <location>
        <begin position="242"/>
        <end position="270"/>
    </location>
</feature>
<dbReference type="PROSITE" id="PS00518">
    <property type="entry name" value="ZF_RING_1"/>
    <property type="match status" value="1"/>
</dbReference>
<dbReference type="OrthoDB" id="6270329at2759"/>
<dbReference type="RefSeq" id="XP_030257418.1">
    <property type="nucleotide sequence ID" value="XM_030401558.1"/>
</dbReference>
<dbReference type="AlphaFoldDB" id="A0A671TTL3"/>
<dbReference type="InParanoid" id="A0A671TTL3"/>
<gene>
    <name evidence="11" type="primary">LOC115571914</name>
</gene>
<evidence type="ECO:0000256" key="4">
    <source>
        <dbReference type="ARBA" id="ARBA00022833"/>
    </source>
</evidence>
<dbReference type="InterPro" id="IPR027370">
    <property type="entry name" value="Znf-RING_euk"/>
</dbReference>
<dbReference type="GeneTree" id="ENSGT01040000240385"/>